<feature type="region of interest" description="Disordered" evidence="1">
    <location>
        <begin position="256"/>
        <end position="276"/>
    </location>
</feature>
<dbReference type="Pfam" id="PF12776">
    <property type="entry name" value="Myb_DNA-bind_3"/>
    <property type="match status" value="1"/>
</dbReference>
<evidence type="ECO:0000256" key="1">
    <source>
        <dbReference type="SAM" id="MobiDB-lite"/>
    </source>
</evidence>
<dbReference type="Proteomes" id="UP000007241">
    <property type="component" value="Unassembled WGS sequence"/>
</dbReference>
<proteinExistence type="predicted"/>
<dbReference type="InParanoid" id="F4P430"/>
<feature type="region of interest" description="Disordered" evidence="1">
    <location>
        <begin position="198"/>
        <end position="231"/>
    </location>
</feature>
<dbReference type="OrthoDB" id="3366674at2759"/>
<feature type="compositionally biased region" description="Low complexity" evidence="1">
    <location>
        <begin position="198"/>
        <end position="208"/>
    </location>
</feature>
<dbReference type="PANTHER" id="PTHR46929:SF3">
    <property type="entry name" value="MYB_SANT-LIKE DOMAIN-CONTAINING PROTEIN"/>
    <property type="match status" value="1"/>
</dbReference>
<name>F4P430_BATDJ</name>
<evidence type="ECO:0000313" key="4">
    <source>
        <dbReference type="Proteomes" id="UP000007241"/>
    </source>
</evidence>
<dbReference type="EMBL" id="GL882885">
    <property type="protein sequence ID" value="EGF79966.1"/>
    <property type="molecule type" value="Genomic_DNA"/>
</dbReference>
<gene>
    <name evidence="3" type="ORF">BATDEDRAFT_37050</name>
</gene>
<protein>
    <submittedName>
        <fullName evidence="3">Expressed protein</fullName>
    </submittedName>
</protein>
<dbReference type="HOGENOM" id="CLU_721566_0_0_1"/>
<keyword evidence="4" id="KW-1185">Reference proteome</keyword>
<accession>F4P430</accession>
<dbReference type="STRING" id="684364.F4P430"/>
<feature type="domain" description="Myb/SANT-like" evidence="2">
    <location>
        <begin position="10"/>
        <end position="86"/>
    </location>
</feature>
<dbReference type="PANTHER" id="PTHR46929">
    <property type="entry name" value="EXPRESSED PROTEIN"/>
    <property type="match status" value="1"/>
</dbReference>
<organism evidence="3 4">
    <name type="scientific">Batrachochytrium dendrobatidis (strain JAM81 / FGSC 10211)</name>
    <name type="common">Frog chytrid fungus</name>
    <dbReference type="NCBI Taxonomy" id="684364"/>
    <lineage>
        <taxon>Eukaryota</taxon>
        <taxon>Fungi</taxon>
        <taxon>Fungi incertae sedis</taxon>
        <taxon>Chytridiomycota</taxon>
        <taxon>Chytridiomycota incertae sedis</taxon>
        <taxon>Chytridiomycetes</taxon>
        <taxon>Rhizophydiales</taxon>
        <taxon>Rhizophydiales incertae sedis</taxon>
        <taxon>Batrachochytrium</taxon>
    </lineage>
</organism>
<dbReference type="RefSeq" id="XP_006679607.1">
    <property type="nucleotide sequence ID" value="XM_006679544.1"/>
</dbReference>
<dbReference type="AlphaFoldDB" id="F4P430"/>
<reference evidence="3 4" key="1">
    <citation type="submission" date="2009-12" db="EMBL/GenBank/DDBJ databases">
        <title>The draft genome of Batrachochytrium dendrobatidis.</title>
        <authorList>
            <consortium name="US DOE Joint Genome Institute (JGI-PGF)"/>
            <person name="Kuo A."/>
            <person name="Salamov A."/>
            <person name="Schmutz J."/>
            <person name="Lucas S."/>
            <person name="Pitluck S."/>
            <person name="Rosenblum E."/>
            <person name="Stajich J."/>
            <person name="Eisen M."/>
            <person name="Grigoriev I.V."/>
        </authorList>
    </citation>
    <scope>NUCLEOTIDE SEQUENCE [LARGE SCALE GENOMIC DNA]</scope>
    <source>
        <strain evidence="4">JAM81 / FGSC 10211</strain>
    </source>
</reference>
<sequence>MAGDKKPASWDETQRWALVHCALNQLQVGERLEGSFKSSEWDRIAQDFAAITHKSYIKQQLQTQLAILKRAYRVVHALRTEPRFLWVDGLPTASEDTIQQYLAEHPEATPYITMRFPLYDDLHQLLHKKLPPQDLLGVDMDNQRLVVAAAAAAAAAADMQLPGSIFRSEKGKINGSNSGTIGRTNGGLLEMPTGLVKLDTSTNTTHSNNSEDDDDEVDLSDYINGSPTSAHKTRSLTAAAAAAAMASSAALSSAGKRHAAPSLSRSSSIRNPSKRSKAAVAIPTSITPPPPASTAAAASLLMDSWAAIAGQQALPNFSRDHFALDSTQLAIKAFVDAYGPEYSVEQRLDYATHLRDDAADAKMFLVMDDDCRKLMLTRFFQQT</sequence>
<evidence type="ECO:0000313" key="3">
    <source>
        <dbReference type="EMBL" id="EGF79966.1"/>
    </source>
</evidence>
<dbReference type="GeneID" id="18241295"/>
<feature type="compositionally biased region" description="Acidic residues" evidence="1">
    <location>
        <begin position="210"/>
        <end position="219"/>
    </location>
</feature>
<evidence type="ECO:0000259" key="2">
    <source>
        <dbReference type="Pfam" id="PF12776"/>
    </source>
</evidence>
<feature type="compositionally biased region" description="Low complexity" evidence="1">
    <location>
        <begin position="262"/>
        <end position="271"/>
    </location>
</feature>
<dbReference type="InterPro" id="IPR024752">
    <property type="entry name" value="Myb/SANT-like_dom"/>
</dbReference>